<dbReference type="GO" id="GO:0016887">
    <property type="term" value="F:ATP hydrolysis activity"/>
    <property type="evidence" value="ECO:0007669"/>
    <property type="project" value="UniProtKB-UniRule"/>
</dbReference>
<keyword evidence="7 15" id="KW-0547">Nucleotide-binding</keyword>
<evidence type="ECO:0000256" key="1">
    <source>
        <dbReference type="ARBA" id="ARBA00004370"/>
    </source>
</evidence>
<dbReference type="InterPro" id="IPR000642">
    <property type="entry name" value="Peptidase_M41"/>
</dbReference>
<dbReference type="Pfam" id="PF17862">
    <property type="entry name" value="AAA_lid_3"/>
    <property type="match status" value="1"/>
</dbReference>
<dbReference type="RefSeq" id="WP_130180293.1">
    <property type="nucleotide sequence ID" value="NZ_CP035945.1"/>
</dbReference>
<keyword evidence="6 15" id="KW-0479">Metal-binding</keyword>
<keyword evidence="8 15" id="KW-0378">Hydrolase</keyword>
<keyword evidence="4 15" id="KW-0645">Protease</keyword>
<evidence type="ECO:0000256" key="9">
    <source>
        <dbReference type="ARBA" id="ARBA00022833"/>
    </source>
</evidence>
<dbReference type="Gene3D" id="1.10.8.60">
    <property type="match status" value="1"/>
</dbReference>
<dbReference type="FunFam" id="3.40.50.300:FF:000001">
    <property type="entry name" value="ATP-dependent zinc metalloprotease FtsH"/>
    <property type="match status" value="1"/>
</dbReference>
<evidence type="ECO:0000256" key="10">
    <source>
        <dbReference type="ARBA" id="ARBA00022840"/>
    </source>
</evidence>
<dbReference type="GO" id="GO:0008270">
    <property type="term" value="F:zinc ion binding"/>
    <property type="evidence" value="ECO:0007669"/>
    <property type="project" value="UniProtKB-UniRule"/>
</dbReference>
<keyword evidence="3 15" id="KW-1003">Cell membrane</keyword>
<dbReference type="GO" id="GO:0005886">
    <property type="term" value="C:plasma membrane"/>
    <property type="evidence" value="ECO:0007669"/>
    <property type="project" value="UniProtKB-SubCell"/>
</dbReference>
<feature type="binding site" evidence="15">
    <location>
        <position position="428"/>
    </location>
    <ligand>
        <name>Zn(2+)</name>
        <dbReference type="ChEBI" id="CHEBI:29105"/>
        <note>catalytic</note>
    </ligand>
</feature>
<dbReference type="NCBIfam" id="TIGR01241">
    <property type="entry name" value="FtsH_fam"/>
    <property type="match status" value="1"/>
</dbReference>
<evidence type="ECO:0000313" key="19">
    <source>
        <dbReference type="Proteomes" id="UP000289794"/>
    </source>
</evidence>
<feature type="active site" evidence="15">
    <location>
        <position position="429"/>
    </location>
</feature>
<dbReference type="Pfam" id="PF00004">
    <property type="entry name" value="AAA"/>
    <property type="match status" value="1"/>
</dbReference>
<comment type="similarity">
    <text evidence="16">Belongs to the AAA ATPase family.</text>
</comment>
<evidence type="ECO:0000313" key="18">
    <source>
        <dbReference type="EMBL" id="QBE95915.1"/>
    </source>
</evidence>
<feature type="transmembrane region" description="Helical" evidence="15">
    <location>
        <begin position="111"/>
        <end position="132"/>
    </location>
</feature>
<dbReference type="HAMAP" id="MF_01458">
    <property type="entry name" value="FtsH"/>
    <property type="match status" value="1"/>
</dbReference>
<dbReference type="PROSITE" id="PS00674">
    <property type="entry name" value="AAA"/>
    <property type="match status" value="1"/>
</dbReference>
<evidence type="ECO:0000259" key="17">
    <source>
        <dbReference type="SMART" id="SM00382"/>
    </source>
</evidence>
<dbReference type="KEGG" id="bpro:PMF13cell1_01441"/>
<evidence type="ECO:0000256" key="3">
    <source>
        <dbReference type="ARBA" id="ARBA00022475"/>
    </source>
</evidence>
<dbReference type="InterPro" id="IPR003593">
    <property type="entry name" value="AAA+_ATPase"/>
</dbReference>
<dbReference type="FunFam" id="1.20.58.760:FF:000001">
    <property type="entry name" value="ATP-dependent zinc metalloprotease FtsH"/>
    <property type="match status" value="1"/>
</dbReference>
<keyword evidence="5 15" id="KW-0812">Transmembrane</keyword>
<keyword evidence="13 15" id="KW-0472">Membrane</keyword>
<feature type="binding site" evidence="15">
    <location>
        <position position="505"/>
    </location>
    <ligand>
        <name>Zn(2+)</name>
        <dbReference type="ChEBI" id="CHEBI:29105"/>
        <note>catalytic</note>
    </ligand>
</feature>
<name>A0A4P6LVW7_9FIRM</name>
<accession>A0A4P6LVW7</accession>
<comment type="similarity">
    <text evidence="14 15">In the central section; belongs to the AAA ATPase family.</text>
</comment>
<evidence type="ECO:0000256" key="13">
    <source>
        <dbReference type="ARBA" id="ARBA00023136"/>
    </source>
</evidence>
<comment type="function">
    <text evidence="15">Acts as a processive, ATP-dependent zinc metallopeptidase for both cytoplasmic and membrane proteins. Plays a role in the quality control of integral membrane proteins.</text>
</comment>
<reference evidence="18 19" key="1">
    <citation type="submission" date="2019-01" db="EMBL/GenBank/DDBJ databases">
        <title>PMF-metabolizing Aryl O-demethylase.</title>
        <authorList>
            <person name="Kim M."/>
        </authorList>
    </citation>
    <scope>NUCLEOTIDE SEQUENCE [LARGE SCALE GENOMIC DNA]</scope>
    <source>
        <strain evidence="18 19">PMF1</strain>
    </source>
</reference>
<evidence type="ECO:0000256" key="11">
    <source>
        <dbReference type="ARBA" id="ARBA00022989"/>
    </source>
</evidence>
<keyword evidence="12 15" id="KW-0482">Metalloprotease</keyword>
<dbReference type="GO" id="GO:0030163">
    <property type="term" value="P:protein catabolic process"/>
    <property type="evidence" value="ECO:0007669"/>
    <property type="project" value="UniProtKB-UniRule"/>
</dbReference>
<evidence type="ECO:0000256" key="8">
    <source>
        <dbReference type="ARBA" id="ARBA00022801"/>
    </source>
</evidence>
<dbReference type="Pfam" id="PF06480">
    <property type="entry name" value="FtsH_ext"/>
    <property type="match status" value="1"/>
</dbReference>
<feature type="transmembrane region" description="Helical" evidence="15">
    <location>
        <begin position="12"/>
        <end position="35"/>
    </location>
</feature>
<dbReference type="GO" id="GO:0005524">
    <property type="term" value="F:ATP binding"/>
    <property type="evidence" value="ECO:0007669"/>
    <property type="project" value="UniProtKB-UniRule"/>
</dbReference>
<gene>
    <name evidence="18" type="primary">ftsH4_1</name>
    <name evidence="15" type="synonym">ftsH</name>
    <name evidence="18" type="ORF">PMF13cell1_01441</name>
</gene>
<evidence type="ECO:0000256" key="15">
    <source>
        <dbReference type="HAMAP-Rule" id="MF_01458"/>
    </source>
</evidence>
<dbReference type="PANTHER" id="PTHR23076:SF97">
    <property type="entry name" value="ATP-DEPENDENT ZINC METALLOPROTEASE YME1L1"/>
    <property type="match status" value="1"/>
</dbReference>
<dbReference type="Gene3D" id="3.30.720.210">
    <property type="match status" value="1"/>
</dbReference>
<dbReference type="InterPro" id="IPR003960">
    <property type="entry name" value="ATPase_AAA_CS"/>
</dbReference>
<proteinExistence type="inferred from homology"/>
<comment type="similarity">
    <text evidence="2 15">In the C-terminal section; belongs to the peptidase M41 family.</text>
</comment>
<organism evidence="18 19">
    <name type="scientific">Blautia producta</name>
    <dbReference type="NCBI Taxonomy" id="33035"/>
    <lineage>
        <taxon>Bacteria</taxon>
        <taxon>Bacillati</taxon>
        <taxon>Bacillota</taxon>
        <taxon>Clostridia</taxon>
        <taxon>Lachnospirales</taxon>
        <taxon>Lachnospiraceae</taxon>
        <taxon>Blautia</taxon>
    </lineage>
</organism>
<evidence type="ECO:0000256" key="2">
    <source>
        <dbReference type="ARBA" id="ARBA00010044"/>
    </source>
</evidence>
<keyword evidence="11 15" id="KW-1133">Transmembrane helix</keyword>
<comment type="subunit">
    <text evidence="15">Homohexamer.</text>
</comment>
<dbReference type="InterPro" id="IPR041569">
    <property type="entry name" value="AAA_lid_3"/>
</dbReference>
<dbReference type="GO" id="GO:0004176">
    <property type="term" value="F:ATP-dependent peptidase activity"/>
    <property type="evidence" value="ECO:0007669"/>
    <property type="project" value="InterPro"/>
</dbReference>
<evidence type="ECO:0000256" key="12">
    <source>
        <dbReference type="ARBA" id="ARBA00023049"/>
    </source>
</evidence>
<protein>
    <recommendedName>
        <fullName evidence="15">ATP-dependent zinc metalloprotease FtsH</fullName>
        <ecNumber evidence="15">3.4.24.-</ecNumber>
    </recommendedName>
</protein>
<dbReference type="SUPFAM" id="SSF140990">
    <property type="entry name" value="FtsH protease domain-like"/>
    <property type="match status" value="1"/>
</dbReference>
<dbReference type="FunFam" id="1.10.8.60:FF:000001">
    <property type="entry name" value="ATP-dependent zinc metalloprotease FtsH"/>
    <property type="match status" value="1"/>
</dbReference>
<evidence type="ECO:0000256" key="6">
    <source>
        <dbReference type="ARBA" id="ARBA00022723"/>
    </source>
</evidence>
<keyword evidence="10 15" id="KW-0067">ATP-binding</keyword>
<dbReference type="CDD" id="cd19501">
    <property type="entry name" value="RecA-like_FtsH"/>
    <property type="match status" value="1"/>
</dbReference>
<comment type="cofactor">
    <cofactor evidence="15">
        <name>Zn(2+)</name>
        <dbReference type="ChEBI" id="CHEBI:29105"/>
    </cofactor>
    <text evidence="15">Binds 1 zinc ion per subunit.</text>
</comment>
<dbReference type="InterPro" id="IPR011546">
    <property type="entry name" value="Pept_M41_FtsH_extracell"/>
</dbReference>
<sequence>MEIKDKKPKKPILFYYAIVIVVLVLLNTLLVPSIAERSIKEVRYDQFLSDLKGSKIDEVNLDDDTIYYTIKSGDKTQVYKTGRINDLQEVERLEKADVKFAKEIPTKQSPILTFLLSWIIPIAIFLFIGNWLSKKMMSGMGGGAGAMSFGKSNAKVYVKSTNGIMFSDVAGEDEAKDLLTEIVDYLHNPDRYREIGASMPKGALLVGPPGTGKTLLAKAVAGEANVPFFSISGSEFVEMFVGMGAAKVRDLFKQANEKAPCIVFIDEIDTIGKKRDGNIGGNDEREQTLNQLLTEMDGFDGSKGVVILAATNRPDSLDPALLRPGRFDRRIPVELPDLQGREEILKVHAKKIKISDNVNFRDIAKAASGASGADLANIVNEAALRAVRDRRKFATQADMEESIEVVIAGYQKKNRVLSEKEKLIVSYHEIGHALVAAMQTDSAPVHKITIIPRTSGALGYTMQVEDGEHFLMSKEELENKIATFTGGRAAEELIFHSVTTGASNDIEQATKLARGMITRFGMSDEFDMVAMESMTNQYLGGDSSLSCSFETQTLIDKKVVELVRVQHEKAYKILKDNIGKLHELAKYLFENETITGEEFMNILNTPLPQIQENQEPQTIETEE</sequence>
<dbReference type="GO" id="GO:0006508">
    <property type="term" value="P:proteolysis"/>
    <property type="evidence" value="ECO:0007669"/>
    <property type="project" value="UniProtKB-KW"/>
</dbReference>
<evidence type="ECO:0000256" key="7">
    <source>
        <dbReference type="ARBA" id="ARBA00022741"/>
    </source>
</evidence>
<dbReference type="Pfam" id="PF01434">
    <property type="entry name" value="Peptidase_M41"/>
    <property type="match status" value="1"/>
</dbReference>
<evidence type="ECO:0000256" key="4">
    <source>
        <dbReference type="ARBA" id="ARBA00022670"/>
    </source>
</evidence>
<keyword evidence="9 15" id="KW-0862">Zinc</keyword>
<evidence type="ECO:0000256" key="5">
    <source>
        <dbReference type="ARBA" id="ARBA00022692"/>
    </source>
</evidence>
<dbReference type="AlphaFoldDB" id="A0A4P6LVW7"/>
<feature type="binding site" evidence="15">
    <location>
        <position position="432"/>
    </location>
    <ligand>
        <name>Zn(2+)</name>
        <dbReference type="ChEBI" id="CHEBI:29105"/>
        <note>catalytic</note>
    </ligand>
</feature>
<dbReference type="SUPFAM" id="SSF52540">
    <property type="entry name" value="P-loop containing nucleoside triphosphate hydrolases"/>
    <property type="match status" value="1"/>
</dbReference>
<dbReference type="GO" id="GO:0004222">
    <property type="term" value="F:metalloendopeptidase activity"/>
    <property type="evidence" value="ECO:0007669"/>
    <property type="project" value="InterPro"/>
</dbReference>
<evidence type="ECO:0000256" key="16">
    <source>
        <dbReference type="RuleBase" id="RU003651"/>
    </source>
</evidence>
<dbReference type="Gene3D" id="1.20.58.760">
    <property type="entry name" value="Peptidase M41"/>
    <property type="match status" value="1"/>
</dbReference>
<dbReference type="EC" id="3.4.24.-" evidence="15"/>
<dbReference type="InterPro" id="IPR027417">
    <property type="entry name" value="P-loop_NTPase"/>
</dbReference>
<dbReference type="InterPro" id="IPR037219">
    <property type="entry name" value="Peptidase_M41-like"/>
</dbReference>
<dbReference type="Gene3D" id="3.40.50.300">
    <property type="entry name" value="P-loop containing nucleotide triphosphate hydrolases"/>
    <property type="match status" value="1"/>
</dbReference>
<comment type="subcellular location">
    <subcellularLocation>
        <location evidence="15">Cell membrane</location>
        <topology evidence="15">Multi-pass membrane protein</topology>
        <orientation evidence="15">Cytoplasmic side</orientation>
    </subcellularLocation>
    <subcellularLocation>
        <location evidence="1">Membrane</location>
    </subcellularLocation>
</comment>
<feature type="binding site" evidence="15">
    <location>
        <begin position="207"/>
        <end position="214"/>
    </location>
    <ligand>
        <name>ATP</name>
        <dbReference type="ChEBI" id="CHEBI:30616"/>
    </ligand>
</feature>
<dbReference type="SMART" id="SM00382">
    <property type="entry name" value="AAA"/>
    <property type="match status" value="1"/>
</dbReference>
<dbReference type="PANTHER" id="PTHR23076">
    <property type="entry name" value="METALLOPROTEASE M41 FTSH"/>
    <property type="match status" value="1"/>
</dbReference>
<dbReference type="InterPro" id="IPR003959">
    <property type="entry name" value="ATPase_AAA_core"/>
</dbReference>
<dbReference type="EMBL" id="CP035945">
    <property type="protein sequence ID" value="QBE95915.1"/>
    <property type="molecule type" value="Genomic_DNA"/>
</dbReference>
<dbReference type="InterPro" id="IPR005936">
    <property type="entry name" value="FtsH"/>
</dbReference>
<feature type="domain" description="AAA+ ATPase" evidence="17">
    <location>
        <begin position="199"/>
        <end position="337"/>
    </location>
</feature>
<evidence type="ECO:0000256" key="14">
    <source>
        <dbReference type="ARBA" id="ARBA00061570"/>
    </source>
</evidence>
<dbReference type="Proteomes" id="UP000289794">
    <property type="component" value="Chromosome"/>
</dbReference>